<dbReference type="Proteomes" id="UP001280121">
    <property type="component" value="Unassembled WGS sequence"/>
</dbReference>
<evidence type="ECO:0000256" key="1">
    <source>
        <dbReference type="ARBA" id="ARBA00022857"/>
    </source>
</evidence>
<evidence type="ECO:0000313" key="5">
    <source>
        <dbReference type="Proteomes" id="UP001280121"/>
    </source>
</evidence>
<protein>
    <submittedName>
        <fullName evidence="4">Uncharacterized protein</fullName>
    </submittedName>
</protein>
<dbReference type="PANTHER" id="PTHR44419">
    <property type="entry name" value="PROTOCHLOROPHYLLIDE REDUCTASE C, CHLOROPLASTIC"/>
    <property type="match status" value="1"/>
</dbReference>
<keyword evidence="2" id="KW-0560">Oxidoreductase</keyword>
<comment type="caution">
    <text evidence="4">The sequence shown here is derived from an EMBL/GenBank/DDBJ whole genome shotgun (WGS) entry which is preliminary data.</text>
</comment>
<dbReference type="InterPro" id="IPR005979">
    <property type="entry name" value="Prochl_reduct"/>
</dbReference>
<gene>
    <name evidence="4" type="ORF">Ddye_003039</name>
</gene>
<dbReference type="GO" id="GO:0016630">
    <property type="term" value="F:protochlorophyllide reductase activity"/>
    <property type="evidence" value="ECO:0007669"/>
    <property type="project" value="InterPro"/>
</dbReference>
<organism evidence="4 5">
    <name type="scientific">Dipteronia dyeriana</name>
    <dbReference type="NCBI Taxonomy" id="168575"/>
    <lineage>
        <taxon>Eukaryota</taxon>
        <taxon>Viridiplantae</taxon>
        <taxon>Streptophyta</taxon>
        <taxon>Embryophyta</taxon>
        <taxon>Tracheophyta</taxon>
        <taxon>Spermatophyta</taxon>
        <taxon>Magnoliopsida</taxon>
        <taxon>eudicotyledons</taxon>
        <taxon>Gunneridae</taxon>
        <taxon>Pentapetalae</taxon>
        <taxon>rosids</taxon>
        <taxon>malvids</taxon>
        <taxon>Sapindales</taxon>
        <taxon>Sapindaceae</taxon>
        <taxon>Hippocastanoideae</taxon>
        <taxon>Acereae</taxon>
        <taxon>Dipteronia</taxon>
    </lineage>
</organism>
<reference evidence="4" key="1">
    <citation type="journal article" date="2023" name="Plant J.">
        <title>Genome sequences and population genomics provide insights into the demographic history, inbreeding, and mutation load of two 'living fossil' tree species of Dipteronia.</title>
        <authorList>
            <person name="Feng Y."/>
            <person name="Comes H.P."/>
            <person name="Chen J."/>
            <person name="Zhu S."/>
            <person name="Lu R."/>
            <person name="Zhang X."/>
            <person name="Li P."/>
            <person name="Qiu J."/>
            <person name="Olsen K.M."/>
            <person name="Qiu Y."/>
        </authorList>
    </citation>
    <scope>NUCLEOTIDE SEQUENCE</scope>
    <source>
        <strain evidence="4">KIB01</strain>
    </source>
</reference>
<dbReference type="AlphaFoldDB" id="A0AAE0CUX7"/>
<proteinExistence type="predicted"/>
<feature type="signal peptide" evidence="3">
    <location>
        <begin position="1"/>
        <end position="27"/>
    </location>
</feature>
<evidence type="ECO:0000256" key="2">
    <source>
        <dbReference type="ARBA" id="ARBA00023002"/>
    </source>
</evidence>
<feature type="chain" id="PRO_5041974320" evidence="3">
    <location>
        <begin position="28"/>
        <end position="155"/>
    </location>
</feature>
<name>A0AAE0CUX7_9ROSI</name>
<evidence type="ECO:0000256" key="3">
    <source>
        <dbReference type="SAM" id="SignalP"/>
    </source>
</evidence>
<keyword evidence="5" id="KW-1185">Reference proteome</keyword>
<evidence type="ECO:0000313" key="4">
    <source>
        <dbReference type="EMBL" id="KAK2664465.1"/>
    </source>
</evidence>
<keyword evidence="3" id="KW-0732">Signal</keyword>
<accession>A0AAE0CUX7</accession>
<dbReference type="PANTHER" id="PTHR44419:SF19">
    <property type="entry name" value="PROTOCHLOROPHYLLIDE REDUCTASE A, CHLOROPLASTIC"/>
    <property type="match status" value="1"/>
</dbReference>
<keyword evidence="1" id="KW-0521">NADP</keyword>
<dbReference type="EMBL" id="JANJYI010000001">
    <property type="protein sequence ID" value="KAK2664465.1"/>
    <property type="molecule type" value="Genomic_DNA"/>
</dbReference>
<sequence length="155" mass="17624">MMSQFVLVGRLMCWFAMLLSTYPPRTADGFEPSSGPTIYKSLSPHKAEDLKQFDCPSKCLIIVSSITGLFREHIPLFRLLFPPFQKYITKGYVSKEDAGQRLGSALSFLRSATTTYFKMLQLTDENPPQPWEMPAISHHAFVQQQWTSSKHSKCA</sequence>